<dbReference type="AlphaFoldDB" id="A0A4Z2G8Z6"/>
<dbReference type="EMBL" id="SRLO01000662">
    <property type="protein sequence ID" value="TNN49284.1"/>
    <property type="molecule type" value="Genomic_DNA"/>
</dbReference>
<evidence type="ECO:0000313" key="2">
    <source>
        <dbReference type="Proteomes" id="UP000314294"/>
    </source>
</evidence>
<name>A0A4Z2G8Z6_9TELE</name>
<reference evidence="1 2" key="1">
    <citation type="submission" date="2019-03" db="EMBL/GenBank/DDBJ databases">
        <title>First draft genome of Liparis tanakae, snailfish: a comprehensive survey of snailfish specific genes.</title>
        <authorList>
            <person name="Kim W."/>
            <person name="Song I."/>
            <person name="Jeong J.-H."/>
            <person name="Kim D."/>
            <person name="Kim S."/>
            <person name="Ryu S."/>
            <person name="Song J.Y."/>
            <person name="Lee S.K."/>
        </authorList>
    </citation>
    <scope>NUCLEOTIDE SEQUENCE [LARGE SCALE GENOMIC DNA]</scope>
    <source>
        <tissue evidence="1">Muscle</tissue>
    </source>
</reference>
<sequence>MKEPFTLFHSVYANHLFLSEFDFHDRNELLTYFSVSTSSSSVYGHFQPAAVYNHGDNGEPAPSTCPITDVLLRRSPHRMFSVSHSNLINAGRPLRIYTIPVDDLF</sequence>
<keyword evidence="2" id="KW-1185">Reference proteome</keyword>
<comment type="caution">
    <text evidence="1">The sequence shown here is derived from an EMBL/GenBank/DDBJ whole genome shotgun (WGS) entry which is preliminary data.</text>
</comment>
<accession>A0A4Z2G8Z6</accession>
<organism evidence="1 2">
    <name type="scientific">Liparis tanakae</name>
    <name type="common">Tanaka's snailfish</name>
    <dbReference type="NCBI Taxonomy" id="230148"/>
    <lineage>
        <taxon>Eukaryota</taxon>
        <taxon>Metazoa</taxon>
        <taxon>Chordata</taxon>
        <taxon>Craniata</taxon>
        <taxon>Vertebrata</taxon>
        <taxon>Euteleostomi</taxon>
        <taxon>Actinopterygii</taxon>
        <taxon>Neopterygii</taxon>
        <taxon>Teleostei</taxon>
        <taxon>Neoteleostei</taxon>
        <taxon>Acanthomorphata</taxon>
        <taxon>Eupercaria</taxon>
        <taxon>Perciformes</taxon>
        <taxon>Cottioidei</taxon>
        <taxon>Cottales</taxon>
        <taxon>Liparidae</taxon>
        <taxon>Liparis</taxon>
    </lineage>
</organism>
<proteinExistence type="predicted"/>
<evidence type="ECO:0000313" key="1">
    <source>
        <dbReference type="EMBL" id="TNN49284.1"/>
    </source>
</evidence>
<protein>
    <submittedName>
        <fullName evidence="1">Uncharacterized protein</fullName>
    </submittedName>
</protein>
<dbReference type="Proteomes" id="UP000314294">
    <property type="component" value="Unassembled WGS sequence"/>
</dbReference>
<gene>
    <name evidence="1" type="ORF">EYF80_040521</name>
</gene>